<evidence type="ECO:0000256" key="11">
    <source>
        <dbReference type="ARBA" id="ARBA00046593"/>
    </source>
</evidence>
<evidence type="ECO:0000256" key="1">
    <source>
        <dbReference type="ARBA" id="ARBA00004155"/>
    </source>
</evidence>
<feature type="compositionally biased region" description="Low complexity" evidence="12">
    <location>
        <begin position="42"/>
        <end position="59"/>
    </location>
</feature>
<evidence type="ECO:0000256" key="8">
    <source>
        <dbReference type="ARBA" id="ARBA00023228"/>
    </source>
</evidence>
<keyword evidence="15" id="KW-1185">Reference proteome</keyword>
<dbReference type="GO" id="GO:0048471">
    <property type="term" value="C:perinuclear region of cytoplasm"/>
    <property type="evidence" value="ECO:0007669"/>
    <property type="project" value="UniProtKB-SubCell"/>
</dbReference>
<evidence type="ECO:0000256" key="13">
    <source>
        <dbReference type="SAM" id="Phobius"/>
    </source>
</evidence>
<feature type="compositionally biased region" description="Pro residues" evidence="12">
    <location>
        <begin position="60"/>
        <end position="75"/>
    </location>
</feature>
<keyword evidence="7 13" id="KW-0472">Membrane</keyword>
<dbReference type="PANTHER" id="PTHR13551:SF1">
    <property type="entry name" value="MEMBRANE PROTEIN BRI3"/>
    <property type="match status" value="1"/>
</dbReference>
<keyword evidence="8" id="KW-0458">Lysosome</keyword>
<feature type="compositionally biased region" description="Gly residues" evidence="12">
    <location>
        <begin position="76"/>
        <end position="87"/>
    </location>
</feature>
<comment type="similarity">
    <text evidence="3">Belongs to the BRI3 family.</text>
</comment>
<evidence type="ECO:0000256" key="3">
    <source>
        <dbReference type="ARBA" id="ARBA00008090"/>
    </source>
</evidence>
<sequence>MIILNKVDAEEPQTQLGHGPPPYTPSSVGSPSPDGFQPQYPSQSYNPHSRSPSSYSSNNPYPPQPYPSPNAPPLGGPLGGSLGGPLGGPLASPPMGTPAMPMNPAQRDIQLGQEYQQRLLAQCARGMHDSKTDYGIGGIIAAIVCFPIGLICLCVDRETKCTRCGVRLD</sequence>
<evidence type="ECO:0000256" key="10">
    <source>
        <dbReference type="ARBA" id="ARBA00035449"/>
    </source>
</evidence>
<dbReference type="InterPro" id="IPR019317">
    <property type="entry name" value="BRI3"/>
</dbReference>
<dbReference type="HOGENOM" id="CLU_1540175_0_0_1"/>
<comment type="subcellular location">
    <subcellularLocation>
        <location evidence="2">Cytoplasm</location>
        <location evidence="2">Perinuclear region</location>
    </subcellularLocation>
    <subcellularLocation>
        <location evidence="1">Lysosome membrane</location>
        <topology evidence="1">Multi-pass membrane protein</topology>
    </subcellularLocation>
</comment>
<reference evidence="15" key="1">
    <citation type="journal article" date="2014" name="Proc. Natl. Acad. Sci. U.S.A.">
        <title>Extensive sampling of basidiomycete genomes demonstrates inadequacy of the white-rot/brown-rot paradigm for wood decay fungi.</title>
        <authorList>
            <person name="Riley R."/>
            <person name="Salamov A.A."/>
            <person name="Brown D.W."/>
            <person name="Nagy L.G."/>
            <person name="Floudas D."/>
            <person name="Held B.W."/>
            <person name="Levasseur A."/>
            <person name="Lombard V."/>
            <person name="Morin E."/>
            <person name="Otillar R."/>
            <person name="Lindquist E.A."/>
            <person name="Sun H."/>
            <person name="LaButti K.M."/>
            <person name="Schmutz J."/>
            <person name="Jabbour D."/>
            <person name="Luo H."/>
            <person name="Baker S.E."/>
            <person name="Pisabarro A.G."/>
            <person name="Walton J.D."/>
            <person name="Blanchette R.A."/>
            <person name="Henrissat B."/>
            <person name="Martin F."/>
            <person name="Cullen D."/>
            <person name="Hibbett D.S."/>
            <person name="Grigoriev I.V."/>
        </authorList>
    </citation>
    <scope>NUCLEOTIDE SEQUENCE [LARGE SCALE GENOMIC DNA]</scope>
    <source>
        <strain evidence="15">MUCL 33604</strain>
    </source>
</reference>
<dbReference type="OrthoDB" id="2564984at2759"/>
<keyword evidence="6 13" id="KW-1133">Transmembrane helix</keyword>
<feature type="transmembrane region" description="Helical" evidence="13">
    <location>
        <begin position="134"/>
        <end position="155"/>
    </location>
</feature>
<dbReference type="Proteomes" id="UP000027265">
    <property type="component" value="Unassembled WGS sequence"/>
</dbReference>
<dbReference type="PANTHER" id="PTHR13551">
    <property type="entry name" value="BRAIN PROTEIN I3"/>
    <property type="match status" value="1"/>
</dbReference>
<evidence type="ECO:0000256" key="9">
    <source>
        <dbReference type="ARBA" id="ARBA00035284"/>
    </source>
</evidence>
<evidence type="ECO:0000313" key="15">
    <source>
        <dbReference type="Proteomes" id="UP000027265"/>
    </source>
</evidence>
<evidence type="ECO:0000256" key="12">
    <source>
        <dbReference type="SAM" id="MobiDB-lite"/>
    </source>
</evidence>
<dbReference type="Pfam" id="PF10164">
    <property type="entry name" value="BRI3"/>
    <property type="match status" value="1"/>
</dbReference>
<evidence type="ECO:0000256" key="5">
    <source>
        <dbReference type="ARBA" id="ARBA00022692"/>
    </source>
</evidence>
<evidence type="ECO:0000256" key="2">
    <source>
        <dbReference type="ARBA" id="ARBA00004556"/>
    </source>
</evidence>
<gene>
    <name evidence="14" type="ORF">JAAARDRAFT_191111</name>
</gene>
<accession>A0A067Q1Q7</accession>
<evidence type="ECO:0000256" key="7">
    <source>
        <dbReference type="ARBA" id="ARBA00023136"/>
    </source>
</evidence>
<proteinExistence type="inferred from homology"/>
<dbReference type="STRING" id="933084.A0A067Q1Q7"/>
<keyword evidence="5 13" id="KW-0812">Transmembrane</keyword>
<feature type="region of interest" description="Disordered" evidence="12">
    <location>
        <begin position="1"/>
        <end position="103"/>
    </location>
</feature>
<dbReference type="InParanoid" id="A0A067Q1Q7"/>
<name>A0A067Q1Q7_9AGAM</name>
<dbReference type="EMBL" id="KL197713">
    <property type="protein sequence ID" value="KDQ60988.1"/>
    <property type="molecule type" value="Genomic_DNA"/>
</dbReference>
<organism evidence="14 15">
    <name type="scientific">Jaapia argillacea MUCL 33604</name>
    <dbReference type="NCBI Taxonomy" id="933084"/>
    <lineage>
        <taxon>Eukaryota</taxon>
        <taxon>Fungi</taxon>
        <taxon>Dikarya</taxon>
        <taxon>Basidiomycota</taxon>
        <taxon>Agaricomycotina</taxon>
        <taxon>Agaricomycetes</taxon>
        <taxon>Agaricomycetidae</taxon>
        <taxon>Jaapiales</taxon>
        <taxon>Jaapiaceae</taxon>
        <taxon>Jaapia</taxon>
    </lineage>
</organism>
<evidence type="ECO:0000256" key="6">
    <source>
        <dbReference type="ARBA" id="ARBA00022989"/>
    </source>
</evidence>
<evidence type="ECO:0000313" key="14">
    <source>
        <dbReference type="EMBL" id="KDQ60988.1"/>
    </source>
</evidence>
<evidence type="ECO:0000256" key="4">
    <source>
        <dbReference type="ARBA" id="ARBA00022490"/>
    </source>
</evidence>
<dbReference type="AlphaFoldDB" id="A0A067Q1Q7"/>
<protein>
    <recommendedName>
        <fullName evidence="9">Membrane protein BRI3</fullName>
    </recommendedName>
    <alternativeName>
        <fullName evidence="10">Brain protein I3</fullName>
    </alternativeName>
</protein>
<comment type="subunit">
    <text evidence="11">Interacts with BRI3BP. Interacts with MGAT1 and IFITM3.</text>
</comment>
<keyword evidence="4" id="KW-0963">Cytoplasm</keyword>